<feature type="domain" description="PDZ" evidence="6">
    <location>
        <begin position="81"/>
        <end position="151"/>
    </location>
</feature>
<dbReference type="SMART" id="SM00245">
    <property type="entry name" value="TSPc"/>
    <property type="match status" value="1"/>
</dbReference>
<dbReference type="EMBL" id="JARGYU010000003">
    <property type="protein sequence ID" value="MDZ5761625.1"/>
    <property type="molecule type" value="Genomic_DNA"/>
</dbReference>
<dbReference type="GO" id="GO:0004175">
    <property type="term" value="F:endopeptidase activity"/>
    <property type="evidence" value="ECO:0007669"/>
    <property type="project" value="TreeGrafter"/>
</dbReference>
<dbReference type="InterPro" id="IPR036034">
    <property type="entry name" value="PDZ_sf"/>
</dbReference>
<evidence type="ECO:0000256" key="3">
    <source>
        <dbReference type="ARBA" id="ARBA00022801"/>
    </source>
</evidence>
<dbReference type="SMART" id="SM00228">
    <property type="entry name" value="PDZ"/>
    <property type="match status" value="1"/>
</dbReference>
<dbReference type="Proteomes" id="UP001289135">
    <property type="component" value="Unassembled WGS sequence"/>
</dbReference>
<dbReference type="AlphaFoldDB" id="A0AAE5AHJ4"/>
<evidence type="ECO:0000256" key="2">
    <source>
        <dbReference type="ARBA" id="ARBA00022670"/>
    </source>
</evidence>
<keyword evidence="8" id="KW-1185">Reference proteome</keyword>
<dbReference type="CDD" id="cd06782">
    <property type="entry name" value="cpPDZ_CPP-like"/>
    <property type="match status" value="1"/>
</dbReference>
<sequence>MLIISFVTIIIFYQEKDLFANNSNNPEDNLQANQELFNQVIYHIKSNYYTKVNDDILFQGAIKGMISSLDSYSTYLSPKEYSEMKKTTDGQFSGIGVDIMPPDINGLIKIISPYEGGPSFKAGIKSGDIILAIDDVEVGDMDFFSVIESLRGNIGTKVKIRILRDFSKIIEFTIVRELIKIIPVQIKILPNSKTVYIKIRVFNNLTQKIINKEYAKILQTKEFIPDSIILDLRYNPGGLLEQAINVSELFLAKNKKIVSIYGINNQNIQEYKTLDSKDITNDLPIIVLINGGTASAAEIVAAAIRDNNRGILVGETSFGKASVQTIIPLANGAAIKLSTATYHTPNGQLIHGKGINPDIYIDSQGKILSSDFKYNYLDSNNGKEIEKDNTNISTDTKNDFKTIVLDSQLNRAFEILKIMIFYKKNNCYDQ</sequence>
<dbReference type="InterPro" id="IPR055210">
    <property type="entry name" value="CtpA/B_N"/>
</dbReference>
<dbReference type="Gene3D" id="3.90.226.10">
    <property type="entry name" value="2-enoyl-CoA Hydratase, Chain A, domain 1"/>
    <property type="match status" value="1"/>
</dbReference>
<evidence type="ECO:0000313" key="7">
    <source>
        <dbReference type="EMBL" id="MDZ5761625.1"/>
    </source>
</evidence>
<dbReference type="NCBIfam" id="TIGR00225">
    <property type="entry name" value="prc"/>
    <property type="match status" value="1"/>
</dbReference>
<dbReference type="InterPro" id="IPR041489">
    <property type="entry name" value="PDZ_6"/>
</dbReference>
<dbReference type="Gene3D" id="3.30.750.44">
    <property type="match status" value="1"/>
</dbReference>
<dbReference type="InterPro" id="IPR001478">
    <property type="entry name" value="PDZ"/>
</dbReference>
<reference evidence="7" key="1">
    <citation type="submission" date="2023-02" db="EMBL/GenBank/DDBJ databases">
        <title>Host association and intracellularity evolved multiple times independently in the Rickettsiales.</title>
        <authorList>
            <person name="Castelli M."/>
            <person name="Nardi T."/>
            <person name="Gammuto L."/>
            <person name="Bellinzona G."/>
            <person name="Sabaneyeva E."/>
            <person name="Potekhin A."/>
            <person name="Serra V."/>
            <person name="Petroni G."/>
            <person name="Sassera D."/>
        </authorList>
    </citation>
    <scope>NUCLEOTIDE SEQUENCE</scope>
    <source>
        <strain evidence="7">USBL-36I1</strain>
    </source>
</reference>
<dbReference type="Pfam" id="PF22694">
    <property type="entry name" value="CtpB_N-like"/>
    <property type="match status" value="1"/>
</dbReference>
<dbReference type="InterPro" id="IPR005151">
    <property type="entry name" value="Tail-specific_protease"/>
</dbReference>
<evidence type="ECO:0000313" key="8">
    <source>
        <dbReference type="Proteomes" id="UP001289135"/>
    </source>
</evidence>
<evidence type="ECO:0000256" key="4">
    <source>
        <dbReference type="ARBA" id="ARBA00022825"/>
    </source>
</evidence>
<dbReference type="Pfam" id="PF17820">
    <property type="entry name" value="PDZ_6"/>
    <property type="match status" value="1"/>
</dbReference>
<keyword evidence="4 5" id="KW-0720">Serine protease</keyword>
<evidence type="ECO:0000259" key="6">
    <source>
        <dbReference type="PROSITE" id="PS50106"/>
    </source>
</evidence>
<proteinExistence type="inferred from homology"/>
<dbReference type="RefSeq" id="WP_322499043.1">
    <property type="nucleotide sequence ID" value="NZ_JARGYU010000003.1"/>
</dbReference>
<dbReference type="InterPro" id="IPR004447">
    <property type="entry name" value="Peptidase_S41A"/>
</dbReference>
<organism evidence="7 8">
    <name type="scientific">Lyticum sinuosum</name>
    <dbReference type="NCBI Taxonomy" id="1332059"/>
    <lineage>
        <taxon>Bacteria</taxon>
        <taxon>Pseudomonadati</taxon>
        <taxon>Pseudomonadota</taxon>
        <taxon>Alphaproteobacteria</taxon>
        <taxon>Rickettsiales</taxon>
        <taxon>Lyticum</taxon>
    </lineage>
</organism>
<evidence type="ECO:0000256" key="1">
    <source>
        <dbReference type="ARBA" id="ARBA00009179"/>
    </source>
</evidence>
<accession>A0AAE5AHJ4</accession>
<dbReference type="SUPFAM" id="SSF50156">
    <property type="entry name" value="PDZ domain-like"/>
    <property type="match status" value="1"/>
</dbReference>
<comment type="caution">
    <text evidence="7">The sequence shown here is derived from an EMBL/GenBank/DDBJ whole genome shotgun (WGS) entry which is preliminary data.</text>
</comment>
<dbReference type="GO" id="GO:0030288">
    <property type="term" value="C:outer membrane-bounded periplasmic space"/>
    <property type="evidence" value="ECO:0007669"/>
    <property type="project" value="TreeGrafter"/>
</dbReference>
<dbReference type="PANTHER" id="PTHR32060">
    <property type="entry name" value="TAIL-SPECIFIC PROTEASE"/>
    <property type="match status" value="1"/>
</dbReference>
<keyword evidence="2 5" id="KW-0645">Protease</keyword>
<dbReference type="CDD" id="cd07560">
    <property type="entry name" value="Peptidase_S41_CPP"/>
    <property type="match status" value="1"/>
</dbReference>
<protein>
    <submittedName>
        <fullName evidence="7">S41 family peptidase</fullName>
    </submittedName>
</protein>
<dbReference type="InterPro" id="IPR029045">
    <property type="entry name" value="ClpP/crotonase-like_dom_sf"/>
</dbReference>
<dbReference type="Gene3D" id="2.30.42.10">
    <property type="match status" value="1"/>
</dbReference>
<dbReference type="PANTHER" id="PTHR32060:SF30">
    <property type="entry name" value="CARBOXY-TERMINAL PROCESSING PROTEASE CTPA"/>
    <property type="match status" value="1"/>
</dbReference>
<dbReference type="Pfam" id="PF03572">
    <property type="entry name" value="Peptidase_S41"/>
    <property type="match status" value="1"/>
</dbReference>
<name>A0AAE5AHJ4_9RICK</name>
<keyword evidence="3 5" id="KW-0378">Hydrolase</keyword>
<dbReference type="PROSITE" id="PS50106">
    <property type="entry name" value="PDZ"/>
    <property type="match status" value="1"/>
</dbReference>
<gene>
    <name evidence="7" type="ORF">Lyticum_00811</name>
</gene>
<dbReference type="GO" id="GO:0007165">
    <property type="term" value="P:signal transduction"/>
    <property type="evidence" value="ECO:0007669"/>
    <property type="project" value="TreeGrafter"/>
</dbReference>
<dbReference type="GO" id="GO:0008236">
    <property type="term" value="F:serine-type peptidase activity"/>
    <property type="evidence" value="ECO:0007669"/>
    <property type="project" value="UniProtKB-KW"/>
</dbReference>
<evidence type="ECO:0000256" key="5">
    <source>
        <dbReference type="RuleBase" id="RU004404"/>
    </source>
</evidence>
<comment type="similarity">
    <text evidence="1 5">Belongs to the peptidase S41A family.</text>
</comment>
<dbReference type="GO" id="GO:0006508">
    <property type="term" value="P:proteolysis"/>
    <property type="evidence" value="ECO:0007669"/>
    <property type="project" value="UniProtKB-KW"/>
</dbReference>
<dbReference type="SUPFAM" id="SSF52096">
    <property type="entry name" value="ClpP/crotonase"/>
    <property type="match status" value="1"/>
</dbReference>